<evidence type="ECO:0000313" key="4">
    <source>
        <dbReference type="EMBL" id="PKR87154.1"/>
    </source>
</evidence>
<sequence length="121" mass="12933">MAVKVAINGFGRIGRNVLRAIVESGRKDIEVVGINDLGPVETNAHLIRFDSVHGRFPHEVTTGADWIDVGTGKIKVTAIKDPSTLPWGELGVDVAMECTGIFTAKDKASMHLTAGAKRVLV</sequence>
<protein>
    <submittedName>
        <fullName evidence="4">Erythrose-4-phosphate dehydrogenase</fullName>
        <ecNumber evidence="4">1.2.1.12</ecNumber>
    </submittedName>
</protein>
<dbReference type="Gene3D" id="3.40.50.720">
    <property type="entry name" value="NAD(P)-binding Rossmann-like Domain"/>
    <property type="match status" value="1"/>
</dbReference>
<evidence type="ECO:0000256" key="2">
    <source>
        <dbReference type="ARBA" id="ARBA00023002"/>
    </source>
</evidence>
<evidence type="ECO:0000259" key="3">
    <source>
        <dbReference type="SMART" id="SM00846"/>
    </source>
</evidence>
<dbReference type="GO" id="GO:0004365">
    <property type="term" value="F:glyceraldehyde-3-phosphate dehydrogenase (NAD+) (phosphorylating) activity"/>
    <property type="evidence" value="ECO:0007669"/>
    <property type="project" value="UniProtKB-EC"/>
</dbReference>
<dbReference type="FunFam" id="3.40.50.720:FF:000001">
    <property type="entry name" value="Glyceraldehyde-3-phosphate dehydrogenase"/>
    <property type="match status" value="1"/>
</dbReference>
<accession>A0A2N3LRH2</accession>
<comment type="caution">
    <text evidence="4">The sequence shown here is derived from an EMBL/GenBank/DDBJ whole genome shotgun (WGS) entry which is preliminary data.</text>
</comment>
<dbReference type="SUPFAM" id="SSF51735">
    <property type="entry name" value="NAD(P)-binding Rossmann-fold domains"/>
    <property type="match status" value="1"/>
</dbReference>
<dbReference type="EC" id="1.2.1.12" evidence="4"/>
<dbReference type="GO" id="GO:0051287">
    <property type="term" value="F:NAD binding"/>
    <property type="evidence" value="ECO:0007669"/>
    <property type="project" value="InterPro"/>
</dbReference>
<reference evidence="4 5" key="1">
    <citation type="submission" date="2017-12" db="EMBL/GenBank/DDBJ databases">
        <title>Anaerobic carbon monoxide metabolism by Pleomorphomonas carboxyditropha sp. nov., a new mesophilic hydrogenogenic carboxidotroph.</title>
        <authorList>
            <person name="Esquivel-Elizondo S."/>
            <person name="Krajmalnik-Brown R."/>
        </authorList>
    </citation>
    <scope>NUCLEOTIDE SEQUENCE [LARGE SCALE GENOMIC DNA]</scope>
    <source>
        <strain evidence="4 5">R5-392</strain>
    </source>
</reference>
<dbReference type="InterPro" id="IPR020831">
    <property type="entry name" value="GlycerAld/Erythrose_P_DH"/>
</dbReference>
<dbReference type="InterPro" id="IPR036291">
    <property type="entry name" value="NAD(P)-bd_dom_sf"/>
</dbReference>
<evidence type="ECO:0000256" key="1">
    <source>
        <dbReference type="ARBA" id="ARBA00011881"/>
    </source>
</evidence>
<dbReference type="AlphaFoldDB" id="A0A2N3LRH2"/>
<keyword evidence="2 4" id="KW-0560">Oxidoreductase</keyword>
<comment type="subunit">
    <text evidence="1">Homotetramer.</text>
</comment>
<proteinExistence type="predicted"/>
<dbReference type="Proteomes" id="UP000233491">
    <property type="component" value="Unassembled WGS sequence"/>
</dbReference>
<dbReference type="CDD" id="cd05214">
    <property type="entry name" value="GAPDH_I_N"/>
    <property type="match status" value="1"/>
</dbReference>
<keyword evidence="5" id="KW-1185">Reference proteome</keyword>
<gene>
    <name evidence="4" type="primary">gapA</name>
    <name evidence="4" type="ORF">CXZ10_21270</name>
</gene>
<name>A0A2N3LRH2_9HYPH</name>
<dbReference type="SMART" id="SM00846">
    <property type="entry name" value="Gp_dh_N"/>
    <property type="match status" value="1"/>
</dbReference>
<dbReference type="RefSeq" id="WP_245412982.1">
    <property type="nucleotide sequence ID" value="NZ_PJNW01000035.1"/>
</dbReference>
<dbReference type="InterPro" id="IPR020828">
    <property type="entry name" value="GlycerAld_3-P_DH_NAD(P)-bd"/>
</dbReference>
<feature type="domain" description="Glyceraldehyde 3-phosphate dehydrogenase NAD(P) binding" evidence="3">
    <location>
        <begin position="3"/>
        <end position="121"/>
    </location>
</feature>
<evidence type="ECO:0000313" key="5">
    <source>
        <dbReference type="Proteomes" id="UP000233491"/>
    </source>
</evidence>
<dbReference type="EMBL" id="PJNW01000035">
    <property type="protein sequence ID" value="PKR87154.1"/>
    <property type="molecule type" value="Genomic_DNA"/>
</dbReference>
<dbReference type="PANTHER" id="PTHR43148">
    <property type="entry name" value="GLYCERALDEHYDE-3-PHOSPHATE DEHYDROGENASE 2"/>
    <property type="match status" value="1"/>
</dbReference>
<organism evidence="4 5">
    <name type="scientific">Pleomorphomonas diazotrophica</name>
    <dbReference type="NCBI Taxonomy" id="1166257"/>
    <lineage>
        <taxon>Bacteria</taxon>
        <taxon>Pseudomonadati</taxon>
        <taxon>Pseudomonadota</taxon>
        <taxon>Alphaproteobacteria</taxon>
        <taxon>Hyphomicrobiales</taxon>
        <taxon>Pleomorphomonadaceae</taxon>
        <taxon>Pleomorphomonas</taxon>
    </lineage>
</organism>
<feature type="non-terminal residue" evidence="4">
    <location>
        <position position="121"/>
    </location>
</feature>
<dbReference type="Pfam" id="PF00044">
    <property type="entry name" value="Gp_dh_N"/>
    <property type="match status" value="1"/>
</dbReference>